<feature type="transmembrane region" description="Helical" evidence="6">
    <location>
        <begin position="247"/>
        <end position="267"/>
    </location>
</feature>
<comment type="caution">
    <text evidence="8">The sequence shown here is derived from an EMBL/GenBank/DDBJ whole genome shotgun (WGS) entry which is preliminary data.</text>
</comment>
<proteinExistence type="inferred from homology"/>
<feature type="domain" description="EamA" evidence="7">
    <location>
        <begin position="5"/>
        <end position="135"/>
    </location>
</feature>
<evidence type="ECO:0000259" key="7">
    <source>
        <dbReference type="Pfam" id="PF00892"/>
    </source>
</evidence>
<keyword evidence="5 6" id="KW-0472">Membrane</keyword>
<evidence type="ECO:0000256" key="1">
    <source>
        <dbReference type="ARBA" id="ARBA00004141"/>
    </source>
</evidence>
<keyword evidence="9" id="KW-1185">Reference proteome</keyword>
<dbReference type="InterPro" id="IPR000620">
    <property type="entry name" value="EamA_dom"/>
</dbReference>
<comment type="subcellular location">
    <subcellularLocation>
        <location evidence="1">Membrane</location>
        <topology evidence="1">Multi-pass membrane protein</topology>
    </subcellularLocation>
</comment>
<feature type="transmembrane region" description="Helical" evidence="6">
    <location>
        <begin position="120"/>
        <end position="137"/>
    </location>
</feature>
<reference evidence="8 9" key="1">
    <citation type="submission" date="2019-05" db="EMBL/GenBank/DDBJ databases">
        <title>Colwellia ponticola sp. nov., isolated from seawater.</title>
        <authorList>
            <person name="Yoon J.-H."/>
        </authorList>
    </citation>
    <scope>NUCLEOTIDE SEQUENCE [LARGE SCALE GENOMIC DNA]</scope>
    <source>
        <strain evidence="8 9">OISW-25</strain>
    </source>
</reference>
<dbReference type="PANTHER" id="PTHR32322:SF2">
    <property type="entry name" value="EAMA DOMAIN-CONTAINING PROTEIN"/>
    <property type="match status" value="1"/>
</dbReference>
<dbReference type="OrthoDB" id="2352272at2"/>
<accession>A0A8H2PNJ5</accession>
<dbReference type="SUPFAM" id="SSF103481">
    <property type="entry name" value="Multidrug resistance efflux transporter EmrE"/>
    <property type="match status" value="2"/>
</dbReference>
<dbReference type="InterPro" id="IPR037185">
    <property type="entry name" value="EmrE-like"/>
</dbReference>
<gene>
    <name evidence="8" type="ORF">FCS21_02565</name>
</gene>
<name>A0A8H2PNJ5_9GAMM</name>
<sequence length="305" mass="33577">MNNSFLYIITVLIWGSTWIAINYQLGEVSAEVSIFYRFGLAALCMFTYCHFKQLPLTFSAKQHGQLFFFGLTLFGANYYLIYHAQAHINSALTSIAFSTLMMVNIINARICFKTHISSQVYFGGGLGLFGIVTLFWPQISNVHFGDSTLLGLGLSLIGVMLASTGNMISIKNQRSNMPVLPATAWGMMYGAIFMGIVAMAQGQRFNFAYTVEYISSLLYLSVFGSVIAFGCYLTLLARIGAHKASYATIMFPAVAVVISSIVEGFVWDSYTLIGLSLMLTGNLVVLAKPGVLKLFTFHFLKTSKV</sequence>
<feature type="transmembrane region" description="Helical" evidence="6">
    <location>
        <begin position="63"/>
        <end position="82"/>
    </location>
</feature>
<feature type="transmembrane region" description="Helical" evidence="6">
    <location>
        <begin position="273"/>
        <end position="295"/>
    </location>
</feature>
<feature type="transmembrane region" description="Helical" evidence="6">
    <location>
        <begin position="88"/>
        <end position="108"/>
    </location>
</feature>
<evidence type="ECO:0000256" key="3">
    <source>
        <dbReference type="ARBA" id="ARBA00022692"/>
    </source>
</evidence>
<feature type="transmembrane region" description="Helical" evidence="6">
    <location>
        <begin position="149"/>
        <end position="170"/>
    </location>
</feature>
<evidence type="ECO:0000256" key="6">
    <source>
        <dbReference type="SAM" id="Phobius"/>
    </source>
</evidence>
<dbReference type="RefSeq" id="WP_138620395.1">
    <property type="nucleotide sequence ID" value="NZ_SZVP01000001.1"/>
</dbReference>
<feature type="transmembrane region" description="Helical" evidence="6">
    <location>
        <begin position="213"/>
        <end position="235"/>
    </location>
</feature>
<comment type="similarity">
    <text evidence="2">Belongs to the EamA transporter family.</text>
</comment>
<feature type="domain" description="EamA" evidence="7">
    <location>
        <begin position="155"/>
        <end position="286"/>
    </location>
</feature>
<keyword evidence="3 6" id="KW-0812">Transmembrane</keyword>
<evidence type="ECO:0000256" key="2">
    <source>
        <dbReference type="ARBA" id="ARBA00007362"/>
    </source>
</evidence>
<dbReference type="InterPro" id="IPR050638">
    <property type="entry name" value="AA-Vitamin_Transporters"/>
</dbReference>
<feature type="transmembrane region" description="Helical" evidence="6">
    <location>
        <begin position="5"/>
        <end position="21"/>
    </location>
</feature>
<dbReference type="Proteomes" id="UP000307702">
    <property type="component" value="Unassembled WGS sequence"/>
</dbReference>
<dbReference type="AlphaFoldDB" id="A0A8H2PNJ5"/>
<evidence type="ECO:0000256" key="4">
    <source>
        <dbReference type="ARBA" id="ARBA00022989"/>
    </source>
</evidence>
<dbReference type="EMBL" id="SZVP01000001">
    <property type="protein sequence ID" value="TMM47866.1"/>
    <property type="molecule type" value="Genomic_DNA"/>
</dbReference>
<keyword evidence="4 6" id="KW-1133">Transmembrane helix</keyword>
<evidence type="ECO:0000313" key="9">
    <source>
        <dbReference type="Proteomes" id="UP000307702"/>
    </source>
</evidence>
<dbReference type="GO" id="GO:0016020">
    <property type="term" value="C:membrane"/>
    <property type="evidence" value="ECO:0007669"/>
    <property type="project" value="UniProtKB-SubCell"/>
</dbReference>
<dbReference type="Pfam" id="PF00892">
    <property type="entry name" value="EamA"/>
    <property type="match status" value="2"/>
</dbReference>
<evidence type="ECO:0000313" key="8">
    <source>
        <dbReference type="EMBL" id="TMM47866.1"/>
    </source>
</evidence>
<protein>
    <submittedName>
        <fullName evidence="8">DMT family transporter</fullName>
    </submittedName>
</protein>
<organism evidence="8 9">
    <name type="scientific">Colwellia ponticola</name>
    <dbReference type="NCBI Taxonomy" id="2304625"/>
    <lineage>
        <taxon>Bacteria</taxon>
        <taxon>Pseudomonadati</taxon>
        <taxon>Pseudomonadota</taxon>
        <taxon>Gammaproteobacteria</taxon>
        <taxon>Alteromonadales</taxon>
        <taxon>Colwelliaceae</taxon>
        <taxon>Colwellia</taxon>
    </lineage>
</organism>
<evidence type="ECO:0000256" key="5">
    <source>
        <dbReference type="ARBA" id="ARBA00023136"/>
    </source>
</evidence>
<feature type="transmembrane region" description="Helical" evidence="6">
    <location>
        <begin position="33"/>
        <end position="51"/>
    </location>
</feature>
<dbReference type="PANTHER" id="PTHR32322">
    <property type="entry name" value="INNER MEMBRANE TRANSPORTER"/>
    <property type="match status" value="1"/>
</dbReference>
<feature type="transmembrane region" description="Helical" evidence="6">
    <location>
        <begin position="182"/>
        <end position="201"/>
    </location>
</feature>